<keyword evidence="7" id="KW-0175">Coiled coil</keyword>
<feature type="domain" description="DUF3645" evidence="10">
    <location>
        <begin position="2384"/>
        <end position="2416"/>
    </location>
</feature>
<dbReference type="InterPro" id="IPR051346">
    <property type="entry name" value="OTU_Deubiquitinase"/>
</dbReference>
<proteinExistence type="predicted"/>
<feature type="region of interest" description="Disordered" evidence="8">
    <location>
        <begin position="3227"/>
        <end position="3262"/>
    </location>
</feature>
<keyword evidence="4" id="KW-0833">Ubl conjugation pathway</keyword>
<evidence type="ECO:0000256" key="2">
    <source>
        <dbReference type="ARBA" id="ARBA00012759"/>
    </source>
</evidence>
<feature type="region of interest" description="Disordered" evidence="8">
    <location>
        <begin position="3076"/>
        <end position="3126"/>
    </location>
</feature>
<dbReference type="Proteomes" id="UP001295740">
    <property type="component" value="Unassembled WGS sequence"/>
</dbReference>
<dbReference type="InterPro" id="IPR022105">
    <property type="entry name" value="DUF3645"/>
</dbReference>
<feature type="compositionally biased region" description="Polar residues" evidence="8">
    <location>
        <begin position="3095"/>
        <end position="3114"/>
    </location>
</feature>
<dbReference type="Pfam" id="PF12340">
    <property type="entry name" value="DUF3638"/>
    <property type="match status" value="1"/>
</dbReference>
<dbReference type="SUPFAM" id="SSF52540">
    <property type="entry name" value="P-loop containing nucleoside triphosphate hydrolases"/>
    <property type="match status" value="1"/>
</dbReference>
<feature type="coiled-coil region" evidence="7">
    <location>
        <begin position="573"/>
        <end position="608"/>
    </location>
</feature>
<dbReference type="GO" id="GO:0004843">
    <property type="term" value="F:cysteine-type deubiquitinase activity"/>
    <property type="evidence" value="ECO:0007669"/>
    <property type="project" value="UniProtKB-EC"/>
</dbReference>
<gene>
    <name evidence="12" type="ORF">KHLLAP_LOCUS4925</name>
</gene>
<dbReference type="InterPro" id="IPR022099">
    <property type="entry name" value="DUF3638"/>
</dbReference>
<evidence type="ECO:0000259" key="11">
    <source>
        <dbReference type="Pfam" id="PF20255"/>
    </source>
</evidence>
<dbReference type="InterPro" id="IPR046541">
    <property type="entry name" value="DUF6606"/>
</dbReference>
<evidence type="ECO:0000259" key="9">
    <source>
        <dbReference type="Pfam" id="PF12340"/>
    </source>
</evidence>
<sequence>MDSRQQQNHDKVLANLFNHVALPAQLPQQQDGNINLVEKALVDRLLKAAKTMRDAQDGEGWHIWDSLGRTLLLCRQMNIGGKMERSQLSLQLRDLPKGGLVILNVAAQNAGISIYKTVEPEFGGDILFEFFEASPKREDVLASQTLPWNFPGAAVLIPQAVFDDDKFLDSLASFLEQASVESTKKFSEYVAKAGRDVAEDRNSPDPSLITSFLMAYLEANGKRMSPTLLLKRVRDDVLWFDSESPWRRLPYWLVLRVSIARYLAMKLAASHGRIQYKFFTCILHATVLNDTQHVISLEDQAFLKAKLCRRLFKLDQDHLEQPPASQASYEILIKALSPRFNQSIEAVIARIDAAWSREKLSMAKQIPPLPKQAEKEYQRLSLLASRGYLENARTRYLAAHRRRPHAQSRPNLQAPKKHVQEFGQTLLSVFSQEEQMRQTLEDLQSSVDSNARCVQLYKTIISYIDHVGSCYDNNTEQKSMMLLTIMEAWIALDRAAITQFPLLRDFHPIFPSHLMDVLQLHTLQDVTRARRVSAYLQERVQTCNSSHATVFDDPFKGCFAERYSDEYDISGSLAALKEEIESVAASEKEEKEEEWRETSAQYEALTKQIDSATCLYVQSSDGSYGTYHDNRNCPKCQLYYQRSRLRIRVFESPLPKEITMAKAVVFELNCPSAFAAYRAATWKILSHLAIETQDVGTKPKVCIEEYSELQHFYSTARRSYSVTLASTAKSFLMTHWATKSFPVELDQVCLPNGLRLGYYDKTSCSWPGRKNLRASFAHHCRLSLPKSSPFASMLESRSFAVDGNGPSSYEIVASQSACPSGNNPHEYMAVQGLLSGKCRRWINILRELGSSNINLSTESAVLLMSHLALQCGPWTPSEAEGAHYLGVVHSVFRDAPFCKAMLQQLTQKLENIAFNWRETHLMEIIILLILRLVTLLRPFDEMNDLSFDALRVLARAREITLGWVRMLRKETYSTSDSSMAQNCQSYLLWAALLCKRTYGSYLASAGALIDGDSLASLCECLATVFDNIPDNIKSLGPTLTSLFVRDLRMMYDLRIQIRDSIQAWGERALLTALHNLWPASRSKDAQAIICKEDCWVELELIDVHEQGVQVVGFNYMFGNLLVEGQPLGKLPTDPQSMVILEELFGSQTSLKKYPSSSPGMTHALTIEMEGFQTHIGYDSGATIIRAIKGSQVLELVPRDVFIGKHIDLPASLIVDCVHWLDMTTGILEIRPKSWNFWRSHPHNWKLNIETSVCSRTTFSKAKETLIDTYSPLFGRVAKIFEDFELPRNLTIYQPERHSLTVEMPRMQLRWHVNDNQMLQCPHLSAQIDPRQSVDTWYGLDSKLVLTSIKNPTERFILVPLGSFQVAKRGCHVQVVVDLSQVRGHYLRFSVNATLGRIDCGSEPVLFYKKAEIHALTSFILPDPLTGLTGTESAMRILTSGVCQPWAPLAASQLGVLSCIAKLSPRREYYPEDRKVMKKEFWVNQLPVHCQRDEYRIIVDRIISQSTGLSKFYPEANDLETQLWSSPGDSHLNLRSLHRRQLYARPGYSEIKCAPCGEILYVARDSPRPGSLRYTNVLETVSLIRDKPSSMTTVRDLAMNLSQSLSIKGYAQDFSKITLSDRLLVDVRQEWGPLVNAVKSAPDGYNLMYLLGLVSFKSDANMALIKTLIAWANWDQLKSLDVPEFSEYCSFRPHQLPQLDVLVKLIEPFRTPPPEDPPLFEFASSKDQRKLWQSRKEHERRADADCRKLAQFIVQQWPTSVEPDITGLQGSLLIDVPVALESTRSEWRRLYYNHEFHLHLKEVQQILDRRHSNSSWTCPEFVASEATFSTSQRKNYRIPMLEDELMKLPGPRAPSTARSDGIVFKRNLVVQTLWQGPPRMTATMDGSQELDHIVDYFSQSESSIHTRYAADLKRSLAALKAQKPDVRQAQPAASLPGAGERCQAKVSRCFDAIRSALETANESFSQRQVNWLHQGQLWPAVTRVTVLEQLRSAVNRQFGSGMKESIIRLGLSITEWQRELRIEAYRRSQETARLEEEQNNVGHTNWKVEETPDWLLLEIESNLLIREKQVEVAQAIIAPTSGASSVLQLNMGEGKTSIIIPQVAVLLADGKSLVRVSVPRALLQQTAQLLHARLGGLVGREISHVPFSRRTSTKEDQVKLYQRLHREILKKGGVMLCLPEHQMSFMLSGLQRILDKRIPEANMMVRVQKWLQSCARDVLDECDHTLAVKTQLIYPSGSQLAVDGHPHRWLVVQQLLGLVDMHLFDLADGFSRSVEVVRRPQGGFPFVFFLRPDVEEELVKRLTYDVCRGARGIIPIDSLEQGDRLAIKEYLSGGKVRPASIERISKMCPDRPHIRQVVYLLRGLFVHRILVMTLKKRYGVQYGIHPSRDPVAVPFHAKGVPSEQSEFGHIDVAILLTCLATYYGGISISQTRQALEGILKSDDPASEYDKWAEDENFPEYLRDWHSINVDDPQQMTQIWNCVRYKVLVIDYYMNNFVFPYHAKQFHNRLQSNGWDIPLFSPTQVDRPAKGGPLKRARGLTTGFSGTNDIKPLLPLTIKQDDLPSLLGTNAEVLTYLLHERSRRYLVLADMHQKRLTERGVLQMLRRTNIRVLIDAGACILEYSNLELAKEWLKVDGRATVALYFEGDRPFILSKQGVKTPLLASPYADNLQEVLVYLDEAHTRGTDLKFAPKARAALTLGLGQTKDHTVQAAMRLRQLGTTQSVTFFAPPEVNQSIRDFRNKKDDDLVDSSDVIYWLINNTCDGIEQLQPLYYSQGVDFCNRMQAAEDSPDFLVDSEQRAMYVHAIRQTERQTLQQLYGPQTKTKANTASRSNPKLAEFSKELETRKKAFQDTGQAVHASALQEVEQERETEREVEAVRQVKKPPVYQPYSFPGLHRDLETFARTGRVPAGSDTFVPIFTALARTGLGKKHKVNRTIGSSQLFISTEFEKTVKFVIESANDNFMRPVQWTLYCAHPEAAIVVTPEEAECLISLIRKNQGNGIDQIVHLLTYAAPVTRRMMQFNRLDYYAIPSLPTRWRAPNWLSTELGFFAGRLYFEWEEYDGICKLLGIDEIKPLTEESGSSEGDSTTENGTTSAIDSSTEASSHAVSDAQESNAKPIVHRPKTALSGLTPKPYTFTQEYLSVRRRGQEFSHTPMGFLVSGKPLNENHPFFRAREAIQRSKNLAPVASAQVDGVEDDVVIGDVMDMGDYDPAAELKDHEAHDEIQYDESEFRWRHQSGSDGSDTEPESSGKGEGRKANSKRK</sequence>
<feature type="domain" description="DUF6606" evidence="11">
    <location>
        <begin position="16"/>
        <end position="288"/>
    </location>
</feature>
<keyword evidence="13" id="KW-1185">Reference proteome</keyword>
<evidence type="ECO:0000256" key="5">
    <source>
        <dbReference type="ARBA" id="ARBA00022801"/>
    </source>
</evidence>
<dbReference type="Pfam" id="PF12359">
    <property type="entry name" value="DUF3645"/>
    <property type="match status" value="1"/>
</dbReference>
<evidence type="ECO:0000256" key="8">
    <source>
        <dbReference type="SAM" id="MobiDB-lite"/>
    </source>
</evidence>
<evidence type="ECO:0000259" key="10">
    <source>
        <dbReference type="Pfam" id="PF12359"/>
    </source>
</evidence>
<dbReference type="GO" id="GO:0006508">
    <property type="term" value="P:proteolysis"/>
    <property type="evidence" value="ECO:0007669"/>
    <property type="project" value="UniProtKB-KW"/>
</dbReference>
<dbReference type="EC" id="3.4.19.12" evidence="2"/>
<name>A0AAI8YH62_9PEZI</name>
<evidence type="ECO:0000256" key="1">
    <source>
        <dbReference type="ARBA" id="ARBA00000707"/>
    </source>
</evidence>
<evidence type="ECO:0000256" key="6">
    <source>
        <dbReference type="ARBA" id="ARBA00022807"/>
    </source>
</evidence>
<accession>A0AAI8YH62</accession>
<keyword evidence="6" id="KW-0788">Thiol protease</keyword>
<keyword evidence="5" id="KW-0378">Hydrolase</keyword>
<reference evidence="12" key="1">
    <citation type="submission" date="2023-10" db="EMBL/GenBank/DDBJ databases">
        <authorList>
            <person name="Hackl T."/>
        </authorList>
    </citation>
    <scope>NUCLEOTIDE SEQUENCE</scope>
</reference>
<evidence type="ECO:0000256" key="3">
    <source>
        <dbReference type="ARBA" id="ARBA00022670"/>
    </source>
</evidence>
<keyword evidence="3" id="KW-0645">Protease</keyword>
<dbReference type="EMBL" id="CAUWAG010000006">
    <property type="protein sequence ID" value="CAJ2504457.1"/>
    <property type="molecule type" value="Genomic_DNA"/>
</dbReference>
<evidence type="ECO:0000313" key="13">
    <source>
        <dbReference type="Proteomes" id="UP001295740"/>
    </source>
</evidence>
<protein>
    <recommendedName>
        <fullName evidence="2">ubiquitinyl hydrolase 1</fullName>
        <ecNumber evidence="2">3.4.19.12</ecNumber>
    </recommendedName>
</protein>
<evidence type="ECO:0000256" key="4">
    <source>
        <dbReference type="ARBA" id="ARBA00022786"/>
    </source>
</evidence>
<feature type="domain" description="DUF3638" evidence="9">
    <location>
        <begin position="2042"/>
        <end position="2263"/>
    </location>
</feature>
<dbReference type="PANTHER" id="PTHR13367:SF32">
    <property type="entry name" value="DUF6606 DOMAIN-CONTAINING PROTEIN"/>
    <property type="match status" value="1"/>
</dbReference>
<dbReference type="PANTHER" id="PTHR13367">
    <property type="entry name" value="UBIQUITIN THIOESTERASE"/>
    <property type="match status" value="1"/>
</dbReference>
<evidence type="ECO:0000256" key="7">
    <source>
        <dbReference type="SAM" id="Coils"/>
    </source>
</evidence>
<dbReference type="InterPro" id="IPR027417">
    <property type="entry name" value="P-loop_NTPase"/>
</dbReference>
<dbReference type="Pfam" id="PF20255">
    <property type="entry name" value="DUF6606"/>
    <property type="match status" value="1"/>
</dbReference>
<feature type="compositionally biased region" description="Low complexity" evidence="8">
    <location>
        <begin position="3077"/>
        <end position="3094"/>
    </location>
</feature>
<organism evidence="12 13">
    <name type="scientific">Anthostomella pinea</name>
    <dbReference type="NCBI Taxonomy" id="933095"/>
    <lineage>
        <taxon>Eukaryota</taxon>
        <taxon>Fungi</taxon>
        <taxon>Dikarya</taxon>
        <taxon>Ascomycota</taxon>
        <taxon>Pezizomycotina</taxon>
        <taxon>Sordariomycetes</taxon>
        <taxon>Xylariomycetidae</taxon>
        <taxon>Xylariales</taxon>
        <taxon>Xylariaceae</taxon>
        <taxon>Anthostomella</taxon>
    </lineage>
</organism>
<comment type="caution">
    <text evidence="12">The sequence shown here is derived from an EMBL/GenBank/DDBJ whole genome shotgun (WGS) entry which is preliminary data.</text>
</comment>
<comment type="catalytic activity">
    <reaction evidence="1">
        <text>Thiol-dependent hydrolysis of ester, thioester, amide, peptide and isopeptide bonds formed by the C-terminal Gly of ubiquitin (a 76-residue protein attached to proteins as an intracellular targeting signal).</text>
        <dbReference type="EC" id="3.4.19.12"/>
    </reaction>
</comment>
<evidence type="ECO:0000313" key="12">
    <source>
        <dbReference type="EMBL" id="CAJ2504457.1"/>
    </source>
</evidence>